<keyword evidence="3 9" id="KW-0732">Signal</keyword>
<dbReference type="CDD" id="cd23509">
    <property type="entry name" value="Gnk2-like"/>
    <property type="match status" value="1"/>
</dbReference>
<feature type="domain" description="Gnk2-homologous" evidence="10">
    <location>
        <begin position="25"/>
        <end position="125"/>
    </location>
</feature>
<reference evidence="11 12" key="1">
    <citation type="journal article" date="2018" name="Sci. Data">
        <title>The draft genome sequence of cork oak.</title>
        <authorList>
            <person name="Ramos A.M."/>
            <person name="Usie A."/>
            <person name="Barbosa P."/>
            <person name="Barros P.M."/>
            <person name="Capote T."/>
            <person name="Chaves I."/>
            <person name="Simoes F."/>
            <person name="Abreu I."/>
            <person name="Carrasquinho I."/>
            <person name="Faro C."/>
            <person name="Guimaraes J.B."/>
            <person name="Mendonca D."/>
            <person name="Nobrega F."/>
            <person name="Rodrigues L."/>
            <person name="Saibo N.J.M."/>
            <person name="Varela M.C."/>
            <person name="Egas C."/>
            <person name="Matos J."/>
            <person name="Miguel C.M."/>
            <person name="Oliveira M.M."/>
            <person name="Ricardo C.P."/>
            <person name="Goncalves S."/>
        </authorList>
    </citation>
    <scope>NUCLEOTIDE SEQUENCE [LARGE SCALE GENOMIC DNA]</scope>
    <source>
        <strain evidence="12">cv. HL8</strain>
    </source>
</reference>
<evidence type="ECO:0000256" key="7">
    <source>
        <dbReference type="ARBA" id="ARBA00024184"/>
    </source>
</evidence>
<evidence type="ECO:0000313" key="11">
    <source>
        <dbReference type="EMBL" id="KAK7822536.1"/>
    </source>
</evidence>
<name>A0AAW0J809_QUESU</name>
<dbReference type="InterPro" id="IPR002902">
    <property type="entry name" value="GNK2"/>
</dbReference>
<evidence type="ECO:0000256" key="1">
    <source>
        <dbReference type="ARBA" id="ARBA00004251"/>
    </source>
</evidence>
<dbReference type="PANTHER" id="PTHR32080:SF27">
    <property type="entry name" value="OS01G0548750 PROTEIN"/>
    <property type="match status" value="1"/>
</dbReference>
<accession>A0AAW0J809</accession>
<evidence type="ECO:0000313" key="12">
    <source>
        <dbReference type="Proteomes" id="UP000237347"/>
    </source>
</evidence>
<keyword evidence="12" id="KW-1185">Reference proteome</keyword>
<evidence type="ECO:0000256" key="8">
    <source>
        <dbReference type="ARBA" id="ARBA00038393"/>
    </source>
</evidence>
<keyword evidence="2" id="KW-0945">Host-virus interaction</keyword>
<keyword evidence="4" id="KW-0677">Repeat</keyword>
<protein>
    <submittedName>
        <fullName evidence="11">Cysteine-rich receptor-like protein kinase 42</fullName>
    </submittedName>
</protein>
<evidence type="ECO:0000256" key="2">
    <source>
        <dbReference type="ARBA" id="ARBA00022581"/>
    </source>
</evidence>
<keyword evidence="5" id="KW-0965">Cell junction</keyword>
<gene>
    <name evidence="11" type="primary">CRK42_2</name>
    <name evidence="11" type="ORF">CFP56_036353</name>
</gene>
<evidence type="ECO:0000256" key="6">
    <source>
        <dbReference type="ARBA" id="ARBA00023157"/>
    </source>
</evidence>
<dbReference type="AlphaFoldDB" id="A0AAW0J809"/>
<comment type="caution">
    <text evidence="11">The sequence shown here is derived from an EMBL/GenBank/DDBJ whole genome shotgun (WGS) entry which is preliminary data.</text>
</comment>
<comment type="similarity">
    <text evidence="8">Belongs to the cysteine-rich repeat secretory protein family. Plasmodesmata-located proteins (PDLD) subfamily.</text>
</comment>
<evidence type="ECO:0000256" key="3">
    <source>
        <dbReference type="ARBA" id="ARBA00022729"/>
    </source>
</evidence>
<feature type="chain" id="PRO_5044001765" evidence="9">
    <location>
        <begin position="22"/>
        <end position="125"/>
    </location>
</feature>
<dbReference type="Gene3D" id="3.30.430.20">
    <property type="entry name" value="Gnk2 domain, C-X8-C-X2-C motif"/>
    <property type="match status" value="1"/>
</dbReference>
<dbReference type="GO" id="GO:0016301">
    <property type="term" value="F:kinase activity"/>
    <property type="evidence" value="ECO:0007669"/>
    <property type="project" value="UniProtKB-KW"/>
</dbReference>
<keyword evidence="6" id="KW-1015">Disulfide bond</keyword>
<dbReference type="GO" id="GO:0009506">
    <property type="term" value="C:plasmodesma"/>
    <property type="evidence" value="ECO:0007669"/>
    <property type="project" value="UniProtKB-SubCell"/>
</dbReference>
<dbReference type="EMBL" id="PKMF04000663">
    <property type="protein sequence ID" value="KAK7822536.1"/>
    <property type="molecule type" value="Genomic_DNA"/>
</dbReference>
<dbReference type="Proteomes" id="UP000237347">
    <property type="component" value="Unassembled WGS sequence"/>
</dbReference>
<dbReference type="InterPro" id="IPR051378">
    <property type="entry name" value="Cell2Cell_Antifungal"/>
</dbReference>
<evidence type="ECO:0000256" key="4">
    <source>
        <dbReference type="ARBA" id="ARBA00022737"/>
    </source>
</evidence>
<proteinExistence type="inferred from homology"/>
<dbReference type="GO" id="GO:0005886">
    <property type="term" value="C:plasma membrane"/>
    <property type="evidence" value="ECO:0007669"/>
    <property type="project" value="UniProtKB-SubCell"/>
</dbReference>
<comment type="subcellular location">
    <subcellularLocation>
        <location evidence="7">Cell junction</location>
        <location evidence="7">Plasmodesma</location>
    </subcellularLocation>
    <subcellularLocation>
        <location evidence="1">Cell membrane</location>
        <topology evidence="1">Single-pass type I membrane protein</topology>
    </subcellularLocation>
</comment>
<dbReference type="FunFam" id="3.30.430.20:FF:000014">
    <property type="entry name" value="Cysteine-rich receptor-like protein kinase 2"/>
    <property type="match status" value="1"/>
</dbReference>
<feature type="signal peptide" evidence="9">
    <location>
        <begin position="1"/>
        <end position="21"/>
    </location>
</feature>
<evidence type="ECO:0000256" key="5">
    <source>
        <dbReference type="ARBA" id="ARBA00022949"/>
    </source>
</evidence>
<dbReference type="Pfam" id="PF01657">
    <property type="entry name" value="Stress-antifung"/>
    <property type="match status" value="1"/>
</dbReference>
<dbReference type="PANTHER" id="PTHR32080">
    <property type="entry name" value="ANTIFUNGAL PROTEIN GINKBILOBIN-2-LIKE"/>
    <property type="match status" value="1"/>
</dbReference>
<dbReference type="InterPro" id="IPR038408">
    <property type="entry name" value="GNK2_sf"/>
</dbReference>
<evidence type="ECO:0000256" key="9">
    <source>
        <dbReference type="SAM" id="SignalP"/>
    </source>
</evidence>
<dbReference type="PROSITE" id="PS51473">
    <property type="entry name" value="GNK2"/>
    <property type="match status" value="1"/>
</dbReference>
<sequence length="125" mass="14017">MDMVLKLTFTWWLWWLRLGVADPQINLLNSGCSQYNVSDVSNFYTNLNATFSDLRTQLNNNKYFATAKQVVGSGYALVQCRNYLSNADCLACFTAAVSQIRNCSAANGARVIYDGCFLRYVSPPC</sequence>
<evidence type="ECO:0000259" key="10">
    <source>
        <dbReference type="PROSITE" id="PS51473"/>
    </source>
</evidence>
<organism evidence="11 12">
    <name type="scientific">Quercus suber</name>
    <name type="common">Cork oak</name>
    <dbReference type="NCBI Taxonomy" id="58331"/>
    <lineage>
        <taxon>Eukaryota</taxon>
        <taxon>Viridiplantae</taxon>
        <taxon>Streptophyta</taxon>
        <taxon>Embryophyta</taxon>
        <taxon>Tracheophyta</taxon>
        <taxon>Spermatophyta</taxon>
        <taxon>Magnoliopsida</taxon>
        <taxon>eudicotyledons</taxon>
        <taxon>Gunneridae</taxon>
        <taxon>Pentapetalae</taxon>
        <taxon>rosids</taxon>
        <taxon>fabids</taxon>
        <taxon>Fagales</taxon>
        <taxon>Fagaceae</taxon>
        <taxon>Quercus</taxon>
    </lineage>
</organism>